<dbReference type="EMBL" id="CP155571">
    <property type="protein sequence ID" value="XFO74552.1"/>
    <property type="molecule type" value="Genomic_DNA"/>
</dbReference>
<dbReference type="Gene3D" id="3.20.20.70">
    <property type="entry name" value="Aldolase class I"/>
    <property type="match status" value="1"/>
</dbReference>
<keyword evidence="2" id="KW-0784">Thiamine biosynthesis</keyword>
<accession>A0ABZ3J831</accession>
<reference evidence="4" key="1">
    <citation type="submission" date="2024-05" db="EMBL/GenBank/DDBJ databases">
        <title>Isolation and characterization of Sporomusa carbonis sp. nov., a carboxydotrophic hydrogenogen in the genus of Sporomusa isolated from a charcoal burning pile.</title>
        <authorList>
            <person name="Boeer T."/>
            <person name="Rosenbaum F."/>
            <person name="Eysell L."/>
            <person name="Mueller V."/>
            <person name="Daniel R."/>
            <person name="Poehlein A."/>
        </authorList>
    </citation>
    <scope>NUCLEOTIDE SEQUENCE [LARGE SCALE GENOMIC DNA]</scope>
    <source>
        <strain evidence="4">DSM 3132</strain>
    </source>
</reference>
<dbReference type="SUPFAM" id="SSF51391">
    <property type="entry name" value="Thiamin phosphate synthase"/>
    <property type="match status" value="1"/>
</dbReference>
<dbReference type="EC" id="2.5.1.3" evidence="4"/>
<evidence type="ECO:0000256" key="1">
    <source>
        <dbReference type="ARBA" id="ARBA00004948"/>
    </source>
</evidence>
<evidence type="ECO:0000313" key="5">
    <source>
        <dbReference type="Proteomes" id="UP000216052"/>
    </source>
</evidence>
<protein>
    <submittedName>
        <fullName evidence="4">Thiamine-phosphate synthase</fullName>
        <ecNumber evidence="4">2.5.1.3</ecNumber>
    </submittedName>
</protein>
<proteinExistence type="predicted"/>
<organism evidence="4 5">
    <name type="scientific">Sporomusa acidovorans (strain ATCC 49682 / DSM 3132 / Mol)</name>
    <dbReference type="NCBI Taxonomy" id="1123286"/>
    <lineage>
        <taxon>Bacteria</taxon>
        <taxon>Bacillati</taxon>
        <taxon>Bacillota</taxon>
        <taxon>Negativicutes</taxon>
        <taxon>Selenomonadales</taxon>
        <taxon>Sporomusaceae</taxon>
        <taxon>Sporomusa</taxon>
    </lineage>
</organism>
<dbReference type="GO" id="GO:0004789">
    <property type="term" value="F:thiamine-phosphate diphosphorylase activity"/>
    <property type="evidence" value="ECO:0007669"/>
    <property type="project" value="UniProtKB-EC"/>
</dbReference>
<dbReference type="InterPro" id="IPR022998">
    <property type="entry name" value="ThiamineP_synth_TenI"/>
</dbReference>
<gene>
    <name evidence="4" type="primary">thiE_2</name>
    <name evidence="4" type="ORF">SPACI_046620</name>
</gene>
<dbReference type="CDD" id="cd00564">
    <property type="entry name" value="TMP_TenI"/>
    <property type="match status" value="1"/>
</dbReference>
<evidence type="ECO:0000313" key="4">
    <source>
        <dbReference type="EMBL" id="XFO74552.1"/>
    </source>
</evidence>
<dbReference type="PANTHER" id="PTHR20857:SF15">
    <property type="entry name" value="THIAMINE-PHOSPHATE SYNTHASE"/>
    <property type="match status" value="1"/>
</dbReference>
<keyword evidence="4" id="KW-0808">Transferase</keyword>
<dbReference type="PANTHER" id="PTHR20857">
    <property type="entry name" value="THIAMINE-PHOSPHATE PYROPHOSPHORYLASE"/>
    <property type="match status" value="1"/>
</dbReference>
<sequence>MMICVTNRTLCREDFLTRVRQLAQAQPYAVLLREKDLDVPAYESLAVKVQEICGQYGVELIIHRNVTVAEKLGLTHLQLSMPDLRTYHREQHSLVVGASVHSVAEAKEAQALGAAYVIAGHIFATDCKKGIAPRGVSFLRQVCQATCLPVFAIGGINSGNVGQVLASGARGFCIMSAAMTCKSAAALVKKLAATQK</sequence>
<comment type="pathway">
    <text evidence="1">Cofactor biosynthesis; thiamine diphosphate biosynthesis.</text>
</comment>
<dbReference type="Pfam" id="PF02581">
    <property type="entry name" value="TMP-TENI"/>
    <property type="match status" value="1"/>
</dbReference>
<feature type="domain" description="Thiamine phosphate synthase/TenI" evidence="3">
    <location>
        <begin position="3"/>
        <end position="177"/>
    </location>
</feature>
<name>A0ABZ3J831_SPOA4</name>
<dbReference type="Proteomes" id="UP000216052">
    <property type="component" value="Chromosome"/>
</dbReference>
<dbReference type="RefSeq" id="WP_093797594.1">
    <property type="nucleotide sequence ID" value="NZ_CP155571.1"/>
</dbReference>
<dbReference type="InterPro" id="IPR013785">
    <property type="entry name" value="Aldolase_TIM"/>
</dbReference>
<dbReference type="InterPro" id="IPR036206">
    <property type="entry name" value="ThiamineP_synth_sf"/>
</dbReference>
<evidence type="ECO:0000256" key="2">
    <source>
        <dbReference type="ARBA" id="ARBA00022977"/>
    </source>
</evidence>
<keyword evidence="5" id="KW-1185">Reference proteome</keyword>
<evidence type="ECO:0000259" key="3">
    <source>
        <dbReference type="Pfam" id="PF02581"/>
    </source>
</evidence>